<dbReference type="GO" id="GO:0008378">
    <property type="term" value="F:galactosyltransferase activity"/>
    <property type="evidence" value="ECO:0007669"/>
    <property type="project" value="TreeGrafter"/>
</dbReference>
<evidence type="ECO:0000256" key="4">
    <source>
        <dbReference type="ARBA" id="ARBA00022676"/>
    </source>
</evidence>
<keyword evidence="9" id="KW-0472">Membrane</keyword>
<keyword evidence="12" id="KW-0732">Signal</keyword>
<dbReference type="GO" id="GO:0016020">
    <property type="term" value="C:membrane"/>
    <property type="evidence" value="ECO:0007669"/>
    <property type="project" value="UniProtKB-SubCell"/>
</dbReference>
<keyword evidence="16" id="KW-1185">Reference proteome</keyword>
<dbReference type="GO" id="GO:0005794">
    <property type="term" value="C:Golgi apparatus"/>
    <property type="evidence" value="ECO:0007669"/>
    <property type="project" value="TreeGrafter"/>
</dbReference>
<dbReference type="GO" id="GO:0005975">
    <property type="term" value="P:carbohydrate metabolic process"/>
    <property type="evidence" value="ECO:0007669"/>
    <property type="project" value="InterPro"/>
</dbReference>
<evidence type="ECO:0000259" key="14">
    <source>
        <dbReference type="Pfam" id="PF13733"/>
    </source>
</evidence>
<evidence type="ECO:0000256" key="3">
    <source>
        <dbReference type="ARBA" id="ARBA00005735"/>
    </source>
</evidence>
<evidence type="ECO:0000256" key="5">
    <source>
        <dbReference type="ARBA" id="ARBA00022679"/>
    </source>
</evidence>
<proteinExistence type="inferred from homology"/>
<gene>
    <name evidence="15" type="ORF">HERILL_LOCUS11633</name>
</gene>
<dbReference type="GO" id="GO:0006688">
    <property type="term" value="P:glycosphingolipid biosynthetic process"/>
    <property type="evidence" value="ECO:0007669"/>
    <property type="project" value="TreeGrafter"/>
</dbReference>
<evidence type="ECO:0000259" key="13">
    <source>
        <dbReference type="Pfam" id="PF02709"/>
    </source>
</evidence>
<dbReference type="InterPro" id="IPR027791">
    <property type="entry name" value="Galactosyl_T_C"/>
</dbReference>
<evidence type="ECO:0000256" key="11">
    <source>
        <dbReference type="RuleBase" id="RU368121"/>
    </source>
</evidence>
<keyword evidence="4 11" id="KW-0328">Glycosyltransferase</keyword>
<feature type="domain" description="Galactosyltransferase N-terminal" evidence="14">
    <location>
        <begin position="158"/>
        <end position="291"/>
    </location>
</feature>
<dbReference type="FunCoup" id="A0A7R8UXW4">
    <property type="interactions" value="740"/>
</dbReference>
<evidence type="ECO:0000256" key="1">
    <source>
        <dbReference type="ARBA" id="ARBA00004606"/>
    </source>
</evidence>
<feature type="chain" id="PRO_5031443192" description="Beta-1,4-N-acetylgalactosaminyltransferase" evidence="12">
    <location>
        <begin position="33"/>
        <end position="425"/>
    </location>
</feature>
<reference evidence="15 16" key="1">
    <citation type="submission" date="2020-11" db="EMBL/GenBank/DDBJ databases">
        <authorList>
            <person name="Wallbank WR R."/>
            <person name="Pardo Diaz C."/>
            <person name="Kozak K."/>
            <person name="Martin S."/>
            <person name="Jiggins C."/>
            <person name="Moest M."/>
            <person name="Warren A I."/>
            <person name="Generalovic N T."/>
            <person name="Byers J.R.P. K."/>
            <person name="Montejo-Kovacevich G."/>
            <person name="Yen C E."/>
        </authorList>
    </citation>
    <scope>NUCLEOTIDE SEQUENCE [LARGE SCALE GENOMIC DNA]</scope>
</reference>
<keyword evidence="7 11" id="KW-0735">Signal-anchor</keyword>
<keyword evidence="10 11" id="KW-0325">Glycoprotein</keyword>
<dbReference type="AlphaFoldDB" id="A0A7R8UXW4"/>
<comment type="subcellular location">
    <subcellularLocation>
        <location evidence="1 11">Membrane</location>
        <topology evidence="1 11">Single-pass type II membrane protein</topology>
    </subcellularLocation>
</comment>
<dbReference type="GO" id="GO:0046872">
    <property type="term" value="F:metal ion binding"/>
    <property type="evidence" value="ECO:0007669"/>
    <property type="project" value="UniProtKB-UniRule"/>
</dbReference>
<dbReference type="OMA" id="MTHIAAP"/>
<dbReference type="InterPro" id="IPR003859">
    <property type="entry name" value="Galactosyl_T"/>
</dbReference>
<dbReference type="OrthoDB" id="10038994at2759"/>
<keyword evidence="8" id="KW-1133">Transmembrane helix</keyword>
<dbReference type="Gene3D" id="3.90.550.10">
    <property type="entry name" value="Spore Coat Polysaccharide Biosynthesis Protein SpsA, Chain A"/>
    <property type="match status" value="1"/>
</dbReference>
<dbReference type="SUPFAM" id="SSF53448">
    <property type="entry name" value="Nucleotide-diphospho-sugar transferases"/>
    <property type="match status" value="1"/>
</dbReference>
<evidence type="ECO:0000313" key="16">
    <source>
        <dbReference type="Proteomes" id="UP000594454"/>
    </source>
</evidence>
<dbReference type="EC" id="2.4.1.-" evidence="11"/>
<comment type="cofactor">
    <cofactor evidence="11">
        <name>Mn(2+)</name>
        <dbReference type="ChEBI" id="CHEBI:29035"/>
    </cofactor>
</comment>
<comment type="pathway">
    <text evidence="2 11">Protein modification; protein glycosylation.</text>
</comment>
<evidence type="ECO:0000256" key="7">
    <source>
        <dbReference type="ARBA" id="ARBA00022968"/>
    </source>
</evidence>
<dbReference type="CDD" id="cd00899">
    <property type="entry name" value="b4GalT"/>
    <property type="match status" value="1"/>
</dbReference>
<keyword evidence="11" id="KW-0464">Manganese</keyword>
<dbReference type="PRINTS" id="PR02050">
    <property type="entry name" value="B14GALTRFASE"/>
</dbReference>
<comment type="similarity">
    <text evidence="3 11">Belongs to the glycosyltransferase 7 family.</text>
</comment>
<feature type="signal peptide" evidence="12">
    <location>
        <begin position="1"/>
        <end position="32"/>
    </location>
</feature>
<dbReference type="Pfam" id="PF02709">
    <property type="entry name" value="Glyco_transf_7C"/>
    <property type="match status" value="1"/>
</dbReference>
<evidence type="ECO:0000256" key="2">
    <source>
        <dbReference type="ARBA" id="ARBA00004922"/>
    </source>
</evidence>
<comment type="function">
    <text evidence="11">Catalyzes the transfer of galactose onto proteins or lipids.</text>
</comment>
<evidence type="ECO:0000256" key="10">
    <source>
        <dbReference type="ARBA" id="ARBA00023180"/>
    </source>
</evidence>
<evidence type="ECO:0000256" key="12">
    <source>
        <dbReference type="SAM" id="SignalP"/>
    </source>
</evidence>
<protein>
    <recommendedName>
        <fullName evidence="11">Beta-1,4-N-acetylgalactosaminyltransferase</fullName>
        <ecNumber evidence="11">2.4.1.-</ecNumber>
    </recommendedName>
    <alternativeName>
        <fullName evidence="11">Beta-4-GalNAcT</fullName>
    </alternativeName>
</protein>
<organism evidence="15 16">
    <name type="scientific">Hermetia illucens</name>
    <name type="common">Black soldier fly</name>
    <dbReference type="NCBI Taxonomy" id="343691"/>
    <lineage>
        <taxon>Eukaryota</taxon>
        <taxon>Metazoa</taxon>
        <taxon>Ecdysozoa</taxon>
        <taxon>Arthropoda</taxon>
        <taxon>Hexapoda</taxon>
        <taxon>Insecta</taxon>
        <taxon>Pterygota</taxon>
        <taxon>Neoptera</taxon>
        <taxon>Endopterygota</taxon>
        <taxon>Diptera</taxon>
        <taxon>Brachycera</taxon>
        <taxon>Stratiomyomorpha</taxon>
        <taxon>Stratiomyidae</taxon>
        <taxon>Hermetiinae</taxon>
        <taxon>Hermetia</taxon>
    </lineage>
</organism>
<keyword evidence="6" id="KW-0812">Transmembrane</keyword>
<dbReference type="Pfam" id="PF13733">
    <property type="entry name" value="Glyco_transf_7N"/>
    <property type="match status" value="1"/>
</dbReference>
<evidence type="ECO:0000256" key="6">
    <source>
        <dbReference type="ARBA" id="ARBA00022692"/>
    </source>
</evidence>
<dbReference type="InterPro" id="IPR029044">
    <property type="entry name" value="Nucleotide-diphossugar_trans"/>
</dbReference>
<dbReference type="UniPathway" id="UPA00378"/>
<dbReference type="InterPro" id="IPR027995">
    <property type="entry name" value="Galactosyl_T_N"/>
</dbReference>
<evidence type="ECO:0000256" key="9">
    <source>
        <dbReference type="ARBA" id="ARBA00023136"/>
    </source>
</evidence>
<dbReference type="EMBL" id="LR899012">
    <property type="protein sequence ID" value="CAD7089053.1"/>
    <property type="molecule type" value="Genomic_DNA"/>
</dbReference>
<dbReference type="PANTHER" id="PTHR19300">
    <property type="entry name" value="BETA-1,4-GALACTOSYLTRANSFERASE"/>
    <property type="match status" value="1"/>
</dbReference>
<evidence type="ECO:0000256" key="8">
    <source>
        <dbReference type="ARBA" id="ARBA00022989"/>
    </source>
</evidence>
<dbReference type="Proteomes" id="UP000594454">
    <property type="component" value="Chromosome 4"/>
</dbReference>
<dbReference type="PANTHER" id="PTHR19300:SF57">
    <property type="entry name" value="BETA-1,4-N-ACETYLGALACTOSAMINYLTRANSFERASE"/>
    <property type="match status" value="1"/>
</dbReference>
<sequence length="425" mass="48567">MAGCSKAHAFKAALFVCFLLLLLNILNSHLDARSKESFSFSHSSHHWPKGARIGSASSPQSHNNSNNIYTLVWNADNTSLRNITFHSPLISSQANNGILLIDSSDFKRKFHNHKLNPQNQTQLMNATKHTTTSPEAVEVTTKSGLIDMVMTTLGFKMCPLVPPNLDGPIEVNTTSEQMEIIEQRYQNILLPGGWYRPKECRARDRVAIIVPFRDRYAHLPIFLKNLHPFLMKQQIEYGIFIVEQTNGKLFNRAALMNVGFLEASKLFAWDCFVFHDVDLLPLDDRNLYTCPDQPRHMSVAIDIFGYKLPYSSIFGGVSAMTKSQFNAVNGFSNSFWGWGGEDDDMSNRLKHAGFHISRYPVNIARYMMLNHQKEKANPKRYENLANGSKKFRTDGLNSVKYDVYSSKKYKLFTWFLVELKMPEHR</sequence>
<keyword evidence="5 11" id="KW-0808">Transferase</keyword>
<evidence type="ECO:0000313" key="15">
    <source>
        <dbReference type="EMBL" id="CAD7089053.1"/>
    </source>
</evidence>
<name>A0A7R8UXW4_HERIL</name>
<accession>A0A7R8UXW4</accession>
<keyword evidence="11" id="KW-0479">Metal-binding</keyword>
<dbReference type="InParanoid" id="A0A7R8UXW4"/>
<dbReference type="GO" id="GO:0033842">
    <property type="term" value="F:N-acetyl-beta-glucosaminyl-derivative 4-beta-N-acetylgalactosaminyltransferase activity"/>
    <property type="evidence" value="ECO:0007669"/>
    <property type="project" value="TreeGrafter"/>
</dbReference>
<feature type="domain" description="Galactosyltransferase C-terminal" evidence="13">
    <location>
        <begin position="295"/>
        <end position="372"/>
    </location>
</feature>